<evidence type="ECO:0000313" key="3">
    <source>
        <dbReference type="EMBL" id="GGZ66162.1"/>
    </source>
</evidence>
<feature type="transmembrane region" description="Helical" evidence="1">
    <location>
        <begin position="129"/>
        <end position="149"/>
    </location>
</feature>
<dbReference type="RefSeq" id="WP_189449523.1">
    <property type="nucleotide sequence ID" value="NZ_BMXY01000002.1"/>
</dbReference>
<feature type="transmembrane region" description="Helical" evidence="1">
    <location>
        <begin position="46"/>
        <end position="64"/>
    </location>
</feature>
<feature type="transmembrane region" description="Helical" evidence="1">
    <location>
        <begin position="71"/>
        <end position="90"/>
    </location>
</feature>
<keyword evidence="1" id="KW-1133">Transmembrane helix</keyword>
<dbReference type="InterPro" id="IPR013099">
    <property type="entry name" value="K_chnl_dom"/>
</dbReference>
<organism evidence="3 4">
    <name type="scientific">Cognatilysobacter xinjiangensis</name>
    <dbReference type="NCBI Taxonomy" id="546892"/>
    <lineage>
        <taxon>Bacteria</taxon>
        <taxon>Pseudomonadati</taxon>
        <taxon>Pseudomonadota</taxon>
        <taxon>Gammaproteobacteria</taxon>
        <taxon>Lysobacterales</taxon>
        <taxon>Lysobacteraceae</taxon>
        <taxon>Cognatilysobacter</taxon>
    </lineage>
</organism>
<dbReference type="Proteomes" id="UP000643403">
    <property type="component" value="Unassembled WGS sequence"/>
</dbReference>
<feature type="transmembrane region" description="Helical" evidence="1">
    <location>
        <begin position="96"/>
        <end position="117"/>
    </location>
</feature>
<proteinExistence type="predicted"/>
<comment type="caution">
    <text evidence="3">The sequence shown here is derived from an EMBL/GenBank/DDBJ whole genome shotgun (WGS) entry which is preliminary data.</text>
</comment>
<dbReference type="Gene3D" id="1.10.287.70">
    <property type="match status" value="1"/>
</dbReference>
<name>A0ABQ3C6Y3_9GAMM</name>
<dbReference type="SUPFAM" id="SSF81324">
    <property type="entry name" value="Voltage-gated potassium channels"/>
    <property type="match status" value="1"/>
</dbReference>
<feature type="domain" description="Potassium channel" evidence="2">
    <location>
        <begin position="150"/>
        <end position="218"/>
    </location>
</feature>
<gene>
    <name evidence="3" type="ORF">GCM10008101_20360</name>
</gene>
<sequence>MPDTALFPRPRWRAFRHPSGWLLAVQLLSLLLYAQLGDVDTQDRRVLFSAIALVVVPLAVWVVRRSPSVNWIAWLLAAPAIALSVSAIAFDRPDLVVWSSLLESALYFYAAGSLISYMLHDHVVTTDELYASGATFTLVAWAFAYAYLVCQSWYPGSFTGAVDPERPRVWLELLFLSVSTLSGVGNGDIVPMLPQARVLVMLEQMAGVGYIAIVVSRVIGLSIVRRRE</sequence>
<reference evidence="4" key="1">
    <citation type="journal article" date="2019" name="Int. J. Syst. Evol. Microbiol.">
        <title>The Global Catalogue of Microorganisms (GCM) 10K type strain sequencing project: providing services to taxonomists for standard genome sequencing and annotation.</title>
        <authorList>
            <consortium name="The Broad Institute Genomics Platform"/>
            <consortium name="The Broad Institute Genome Sequencing Center for Infectious Disease"/>
            <person name="Wu L."/>
            <person name="Ma J."/>
        </authorList>
    </citation>
    <scope>NUCLEOTIDE SEQUENCE [LARGE SCALE GENOMIC DNA]</scope>
    <source>
        <strain evidence="4">KCTC 22558</strain>
    </source>
</reference>
<protein>
    <recommendedName>
        <fullName evidence="2">Potassium channel domain-containing protein</fullName>
    </recommendedName>
</protein>
<accession>A0ABQ3C6Y3</accession>
<evidence type="ECO:0000313" key="4">
    <source>
        <dbReference type="Proteomes" id="UP000643403"/>
    </source>
</evidence>
<evidence type="ECO:0000256" key="1">
    <source>
        <dbReference type="SAM" id="Phobius"/>
    </source>
</evidence>
<feature type="transmembrane region" description="Helical" evidence="1">
    <location>
        <begin position="205"/>
        <end position="224"/>
    </location>
</feature>
<dbReference type="EMBL" id="BMXY01000002">
    <property type="protein sequence ID" value="GGZ66162.1"/>
    <property type="molecule type" value="Genomic_DNA"/>
</dbReference>
<keyword evidence="1" id="KW-0472">Membrane</keyword>
<dbReference type="Pfam" id="PF07885">
    <property type="entry name" value="Ion_trans_2"/>
    <property type="match status" value="1"/>
</dbReference>
<keyword evidence="4" id="KW-1185">Reference proteome</keyword>
<keyword evidence="1" id="KW-0812">Transmembrane</keyword>
<evidence type="ECO:0000259" key="2">
    <source>
        <dbReference type="Pfam" id="PF07885"/>
    </source>
</evidence>